<proteinExistence type="predicted"/>
<dbReference type="PANTHER" id="PTHR40037:SF1">
    <property type="entry name" value="PHOSPHOESTERASE SAOUHSC_00951-RELATED"/>
    <property type="match status" value="1"/>
</dbReference>
<reference evidence="1 2" key="1">
    <citation type="submission" date="2019-08" db="EMBL/GenBank/DDBJ databases">
        <title>Genome of Algoriphagus ratkowskyi IC026.</title>
        <authorList>
            <person name="Bowman J.P."/>
        </authorList>
    </citation>
    <scope>NUCLEOTIDE SEQUENCE [LARGE SCALE GENOMIC DNA]</scope>
    <source>
        <strain evidence="1 2">IC026</strain>
    </source>
</reference>
<dbReference type="Gene3D" id="3.90.1140.10">
    <property type="entry name" value="Cyclic phosphodiesterase"/>
    <property type="match status" value="1"/>
</dbReference>
<dbReference type="EMBL" id="VORV01000004">
    <property type="protein sequence ID" value="TXD78424.1"/>
    <property type="molecule type" value="Genomic_DNA"/>
</dbReference>
<name>A0ABY3HPQ8_9BACT</name>
<comment type="caution">
    <text evidence="1">The sequence shown here is derived from an EMBL/GenBank/DDBJ whole genome shotgun (WGS) entry which is preliminary data.</text>
</comment>
<organism evidence="1 2">
    <name type="scientific">Algoriphagus ratkowskyi</name>
    <dbReference type="NCBI Taxonomy" id="57028"/>
    <lineage>
        <taxon>Bacteria</taxon>
        <taxon>Pseudomonadati</taxon>
        <taxon>Bacteroidota</taxon>
        <taxon>Cytophagia</taxon>
        <taxon>Cytophagales</taxon>
        <taxon>Cyclobacteriaceae</taxon>
        <taxon>Algoriphagus</taxon>
    </lineage>
</organism>
<evidence type="ECO:0000313" key="2">
    <source>
        <dbReference type="Proteomes" id="UP000321927"/>
    </source>
</evidence>
<dbReference type="InterPro" id="IPR009097">
    <property type="entry name" value="Cyclic_Pdiesterase"/>
</dbReference>
<dbReference type="Proteomes" id="UP000321927">
    <property type="component" value="Unassembled WGS sequence"/>
</dbReference>
<dbReference type="PANTHER" id="PTHR40037">
    <property type="entry name" value="PHOSPHOESTERASE YJCG-RELATED"/>
    <property type="match status" value="1"/>
</dbReference>
<keyword evidence="2" id="KW-1185">Reference proteome</keyword>
<accession>A0ABY3HPQ8</accession>
<sequence>MPQAEACSYSSIMRPLKFKIIHMKMMQKYFLAVVPEGKVMERITKLKVEIKDRHQAKFALKSPAHITVKMPFIYNEAKENKLILKLGEFIEDYRPMLMRIRGVKTFGQRVIYLGVDDTPDLFDFQRELKSFCKRELNLVDELSDRNFHPHMTIAFKDIKKEQFQNILKLATETNLDEVLSVTTIALLKKVEGRWEVLENLKLGQR</sequence>
<evidence type="ECO:0000313" key="1">
    <source>
        <dbReference type="EMBL" id="TXD78424.1"/>
    </source>
</evidence>
<dbReference type="Pfam" id="PF13563">
    <property type="entry name" value="2_5_RNA_ligase2"/>
    <property type="match status" value="1"/>
</dbReference>
<protein>
    <submittedName>
        <fullName evidence="1">2'-5' RNA ligase family protein</fullName>
    </submittedName>
</protein>
<dbReference type="SUPFAM" id="SSF55144">
    <property type="entry name" value="LigT-like"/>
    <property type="match status" value="1"/>
</dbReference>
<dbReference type="InterPro" id="IPR050580">
    <property type="entry name" value="2H_phosphoesterase_YjcG-like"/>
</dbReference>
<keyword evidence="1" id="KW-0436">Ligase</keyword>
<gene>
    <name evidence="1" type="ORF">ESW18_06430</name>
</gene>
<dbReference type="GO" id="GO:0016874">
    <property type="term" value="F:ligase activity"/>
    <property type="evidence" value="ECO:0007669"/>
    <property type="project" value="UniProtKB-KW"/>
</dbReference>